<proteinExistence type="predicted"/>
<feature type="region of interest" description="Disordered" evidence="5">
    <location>
        <begin position="1"/>
        <end position="33"/>
    </location>
</feature>
<dbReference type="InterPro" id="IPR013083">
    <property type="entry name" value="Znf_RING/FYVE/PHD"/>
</dbReference>
<evidence type="ECO:0000256" key="5">
    <source>
        <dbReference type="SAM" id="MobiDB-lite"/>
    </source>
</evidence>
<dbReference type="Gene3D" id="3.30.40.10">
    <property type="entry name" value="Zinc/RING finger domain, C3HC4 (zinc finger)"/>
    <property type="match status" value="1"/>
</dbReference>
<dbReference type="PANTHER" id="PTHR21319:SF0">
    <property type="entry name" value="AND RING FINGER DOMAIN PROTEIN, PUTATIVE (AFU_ORTHOLOGUE AFUA_1G08900)-RELATED"/>
    <property type="match status" value="1"/>
</dbReference>
<evidence type="ECO:0000313" key="10">
    <source>
        <dbReference type="Proteomes" id="UP000007014"/>
    </source>
</evidence>
<evidence type="ECO:0000256" key="4">
    <source>
        <dbReference type="PROSITE-ProRule" id="PRU00601"/>
    </source>
</evidence>
<evidence type="ECO:0000256" key="1">
    <source>
        <dbReference type="ARBA" id="ARBA00022723"/>
    </source>
</evidence>
<dbReference type="CDD" id="cd12108">
    <property type="entry name" value="Hr-like"/>
    <property type="match status" value="2"/>
</dbReference>
<feature type="region of interest" description="Disordered" evidence="5">
    <location>
        <begin position="830"/>
        <end position="869"/>
    </location>
</feature>
<evidence type="ECO:0000259" key="7">
    <source>
        <dbReference type="PROSITE" id="PS51266"/>
    </source>
</evidence>
<dbReference type="STRING" id="280699.M1UTB0"/>
<dbReference type="PROSITE" id="PS51266">
    <property type="entry name" value="ZF_CHY"/>
    <property type="match status" value="1"/>
</dbReference>
<dbReference type="GO" id="GO:0008270">
    <property type="term" value="F:zinc ion binding"/>
    <property type="evidence" value="ECO:0007669"/>
    <property type="project" value="UniProtKB-KW"/>
</dbReference>
<dbReference type="InterPro" id="IPR017921">
    <property type="entry name" value="Znf_CTCHY"/>
</dbReference>
<dbReference type="OMA" id="EWWEGSP"/>
<dbReference type="GO" id="GO:0006511">
    <property type="term" value="P:ubiquitin-dependent protein catabolic process"/>
    <property type="evidence" value="ECO:0007669"/>
    <property type="project" value="TreeGrafter"/>
</dbReference>
<evidence type="ECO:0000256" key="2">
    <source>
        <dbReference type="ARBA" id="ARBA00022771"/>
    </source>
</evidence>
<gene>
    <name evidence="9" type="ORF">CYME_CMM141C</name>
</gene>
<reference evidence="9 10" key="1">
    <citation type="journal article" date="2004" name="Nature">
        <title>Genome sequence of the ultrasmall unicellular red alga Cyanidioschyzon merolae 10D.</title>
        <authorList>
            <person name="Matsuzaki M."/>
            <person name="Misumi O."/>
            <person name="Shin-i T."/>
            <person name="Maruyama S."/>
            <person name="Takahara M."/>
            <person name="Miyagishima S."/>
            <person name="Mori T."/>
            <person name="Nishida K."/>
            <person name="Yagisawa F."/>
            <person name="Nishida K."/>
            <person name="Yoshida Y."/>
            <person name="Nishimura Y."/>
            <person name="Nakao S."/>
            <person name="Kobayashi T."/>
            <person name="Momoyama Y."/>
            <person name="Higashiyama T."/>
            <person name="Minoda A."/>
            <person name="Sano M."/>
            <person name="Nomoto H."/>
            <person name="Oishi K."/>
            <person name="Hayashi H."/>
            <person name="Ohta F."/>
            <person name="Nishizaka S."/>
            <person name="Haga S."/>
            <person name="Miura S."/>
            <person name="Morishita T."/>
            <person name="Kabeya Y."/>
            <person name="Terasawa K."/>
            <person name="Suzuki Y."/>
            <person name="Ishii Y."/>
            <person name="Asakawa S."/>
            <person name="Takano H."/>
            <person name="Ohta N."/>
            <person name="Kuroiwa H."/>
            <person name="Tanaka K."/>
            <person name="Shimizu N."/>
            <person name="Sugano S."/>
            <person name="Sato N."/>
            <person name="Nozaki H."/>
            <person name="Ogasawara N."/>
            <person name="Kohara Y."/>
            <person name="Kuroiwa T."/>
        </authorList>
    </citation>
    <scope>NUCLEOTIDE SEQUENCE [LARGE SCALE GENOMIC DNA]</scope>
    <source>
        <strain evidence="9 10">10D</strain>
    </source>
</reference>
<dbReference type="Proteomes" id="UP000007014">
    <property type="component" value="Chromosome 13"/>
</dbReference>
<feature type="domain" description="RING-type" evidence="6">
    <location>
        <begin position="1001"/>
        <end position="1043"/>
    </location>
</feature>
<dbReference type="PANTHER" id="PTHR21319">
    <property type="entry name" value="RING FINGER AND CHY ZINC FINGER DOMAIN-CONTAINING PROTEIN 1"/>
    <property type="match status" value="1"/>
</dbReference>
<dbReference type="GO" id="GO:0061630">
    <property type="term" value="F:ubiquitin protein ligase activity"/>
    <property type="evidence" value="ECO:0007669"/>
    <property type="project" value="TreeGrafter"/>
</dbReference>
<dbReference type="OrthoDB" id="411372at2759"/>
<organism evidence="9 10">
    <name type="scientific">Cyanidioschyzon merolae (strain NIES-3377 / 10D)</name>
    <name type="common">Unicellular red alga</name>
    <dbReference type="NCBI Taxonomy" id="280699"/>
    <lineage>
        <taxon>Eukaryota</taxon>
        <taxon>Rhodophyta</taxon>
        <taxon>Bangiophyceae</taxon>
        <taxon>Cyanidiales</taxon>
        <taxon>Cyanidiaceae</taxon>
        <taxon>Cyanidioschyzon</taxon>
    </lineage>
</organism>
<dbReference type="SUPFAM" id="SSF161245">
    <property type="entry name" value="Zinc hairpin stack"/>
    <property type="match status" value="1"/>
</dbReference>
<dbReference type="InterPro" id="IPR039512">
    <property type="entry name" value="RCHY1_zinc-ribbon"/>
</dbReference>
<dbReference type="SMART" id="SM00184">
    <property type="entry name" value="RING"/>
    <property type="match status" value="1"/>
</dbReference>
<feature type="region of interest" description="Disordered" evidence="5">
    <location>
        <begin position="798"/>
        <end position="817"/>
    </location>
</feature>
<evidence type="ECO:0000256" key="3">
    <source>
        <dbReference type="ARBA" id="ARBA00022833"/>
    </source>
</evidence>
<dbReference type="GeneID" id="16995168"/>
<dbReference type="Pfam" id="PF13639">
    <property type="entry name" value="zf-RING_2"/>
    <property type="match status" value="1"/>
</dbReference>
<dbReference type="InterPro" id="IPR012312">
    <property type="entry name" value="Hemerythrin-like"/>
</dbReference>
<dbReference type="KEGG" id="cme:CYME_CMM141C"/>
<dbReference type="HOGENOM" id="CLU_003967_0_0_1"/>
<dbReference type="EMBL" id="AP006495">
    <property type="protein sequence ID" value="BAM81001.1"/>
    <property type="molecule type" value="Genomic_DNA"/>
</dbReference>
<dbReference type="SUPFAM" id="SSF57850">
    <property type="entry name" value="RING/U-box"/>
    <property type="match status" value="1"/>
</dbReference>
<evidence type="ECO:0000259" key="8">
    <source>
        <dbReference type="PROSITE" id="PS51270"/>
    </source>
</evidence>
<dbReference type="GO" id="GO:0005634">
    <property type="term" value="C:nucleus"/>
    <property type="evidence" value="ECO:0007669"/>
    <property type="project" value="TreeGrafter"/>
</dbReference>
<protein>
    <submittedName>
        <fullName evidence="9">Similar to zinc finger protein</fullName>
    </submittedName>
</protein>
<dbReference type="InterPro" id="IPR008913">
    <property type="entry name" value="Znf_CHY"/>
</dbReference>
<sequence>MPSKRRPHSDAKVAAGGSSGDGLPPKRSRQNGSAQFKAPPLLHLFHFHRAIRHDLEQLLELLESVPPGGSVIEHEREELAAQLESLRHILRHHCSSEDDVLLPVLVRKGCRILEQNEGAACHNSAVFMELHEKMEALERHLKAADTWPSRAEWEQLRDAVFLHLDAEEEAMTPYIWDSSCLTPDEQGQLLVKIIFAMPEETQTRLVLKSLRELTSTAERSYFLVLLKQYASVEQFASVAGHVAQDMSPEEFQELSEHVPGLTEAAESQLRPLMEIRHIHMAFRHALEDLQQAIDDVDPSDELQLRSFAKQVRFLRLMHAAHSQSEDAVFLPELRKGDREFAEFIHGDHHTEDSIFYELLCDVEKLCAASAEQRPPLMSKLRSRVRSLCGHLLRHMASEESRLLPRLEGHYPVLEQDRLVREVRRKIPEDALRVMMPWLLGSLSIAEQETLVRNLLRSMSRQEFARLIESVAKSVHMGVLDGRNWYELARRVPEIRNHSGIESESGLYSGPLAEIMRVHKAIRVDLQALADAALKLDPESLNPRHLTTLRERFAFLERMVRDHSNAEDRVVLPALAERVHGIVEEYETDHHCEQELFRRLLQTLLDIQCAGTAAETRSLIRKLRGIVRALRVDLMHHLEREEVVLWPILAEKFSADEQTQIVGQVFGQIPASRMQELLPWLVRVLSRHESANMMQHILTITRSTMFAQWLRTWFKGFDELVGGTRQADATGPGGNASIVATPAHGRDMDSAKYEAAAEGYIRRAMGDVERAIRSIARDETLSERERTMLMQNVMISQWRRRKLQPPAEHAASSSSSARSCTWGDAEALIKNTNTTNNNNNSSPRASTDPQGRGICRMYRPGSKTDSSPGQLGCRHYARACRLLAPCCQVYYTCRLCHDEVNDHVMDRYAVERILCMRCLTEQAPAEVCSSCGERFAHYVCLICKLYDDAPNRDIYHCGYCNVCRVGKGLGIDYFHCMKCNACMSTASAKSHRCMEHSLESDCPVCGEYLFTSTNPIKFLRCGHLMHASCYRRYAAADYRCPLCKKSLADMSAYFAARLRDEPMPPEYRGIPARIFCNDCSARSLVEFHFLYNKCPQCGSYNTEVLQVGRLLPSTNAALS</sequence>
<evidence type="ECO:0000259" key="6">
    <source>
        <dbReference type="PROSITE" id="PS50089"/>
    </source>
</evidence>
<feature type="compositionally biased region" description="Low complexity" evidence="5">
    <location>
        <begin position="830"/>
        <end position="839"/>
    </location>
</feature>
<dbReference type="Pfam" id="PF05495">
    <property type="entry name" value="zf-CHY"/>
    <property type="match status" value="1"/>
</dbReference>
<name>M1UTB0_CYAM1</name>
<keyword evidence="3" id="KW-0862">Zinc</keyword>
<dbReference type="Pfam" id="PF01814">
    <property type="entry name" value="Hemerythrin"/>
    <property type="match status" value="3"/>
</dbReference>
<dbReference type="Gene3D" id="2.20.28.10">
    <property type="match status" value="1"/>
</dbReference>
<dbReference type="PROSITE" id="PS51270">
    <property type="entry name" value="ZF_CTCHY"/>
    <property type="match status" value="1"/>
</dbReference>
<keyword evidence="1" id="KW-0479">Metal-binding</keyword>
<keyword evidence="10" id="KW-1185">Reference proteome</keyword>
<dbReference type="Gramene" id="CMM141CT">
    <property type="protein sequence ID" value="CMM141CT"/>
    <property type="gene ID" value="CMM141C"/>
</dbReference>
<reference evidence="9 10" key="2">
    <citation type="journal article" date="2007" name="BMC Biol.">
        <title>A 100%-complete sequence reveals unusually simple genomic features in the hot-spring red alga Cyanidioschyzon merolae.</title>
        <authorList>
            <person name="Nozaki H."/>
            <person name="Takano H."/>
            <person name="Misumi O."/>
            <person name="Terasawa K."/>
            <person name="Matsuzaki M."/>
            <person name="Maruyama S."/>
            <person name="Nishida K."/>
            <person name="Yagisawa F."/>
            <person name="Yoshida Y."/>
            <person name="Fujiwara T."/>
            <person name="Takio S."/>
            <person name="Tamura K."/>
            <person name="Chung S.J."/>
            <person name="Nakamura S."/>
            <person name="Kuroiwa H."/>
            <person name="Tanaka K."/>
            <person name="Sato N."/>
            <person name="Kuroiwa T."/>
        </authorList>
    </citation>
    <scope>NUCLEOTIDE SEQUENCE [LARGE SCALE GENOMIC DNA]</scope>
    <source>
        <strain evidence="9 10">10D</strain>
    </source>
</reference>
<dbReference type="SUPFAM" id="SSF161219">
    <property type="entry name" value="CHY zinc finger-like"/>
    <property type="match status" value="1"/>
</dbReference>
<feature type="domain" description="CHY-type" evidence="7">
    <location>
        <begin position="865"/>
        <end position="932"/>
    </location>
</feature>
<evidence type="ECO:0000313" key="9">
    <source>
        <dbReference type="EMBL" id="BAM81001.1"/>
    </source>
</evidence>
<dbReference type="AlphaFoldDB" id="M1UTB0"/>
<dbReference type="CDD" id="cd16464">
    <property type="entry name" value="RING-H2_Pirh2-like"/>
    <property type="match status" value="1"/>
</dbReference>
<dbReference type="Pfam" id="PF14599">
    <property type="entry name" value="zinc_ribbon_6"/>
    <property type="match status" value="1"/>
</dbReference>
<dbReference type="GO" id="GO:0016567">
    <property type="term" value="P:protein ubiquitination"/>
    <property type="evidence" value="ECO:0007669"/>
    <property type="project" value="TreeGrafter"/>
</dbReference>
<dbReference type="InterPro" id="IPR037275">
    <property type="entry name" value="Znf_CTCHY_sf"/>
</dbReference>
<dbReference type="InterPro" id="IPR037274">
    <property type="entry name" value="Znf_CHY_sf"/>
</dbReference>
<accession>M1UTB0</accession>
<dbReference type="Gene3D" id="1.20.120.520">
    <property type="entry name" value="nmb1532 protein domain like"/>
    <property type="match status" value="3"/>
</dbReference>
<dbReference type="PROSITE" id="PS50089">
    <property type="entry name" value="ZF_RING_2"/>
    <property type="match status" value="1"/>
</dbReference>
<dbReference type="eggNOG" id="KOG1940">
    <property type="taxonomic scope" value="Eukaryota"/>
</dbReference>
<dbReference type="InterPro" id="IPR001841">
    <property type="entry name" value="Znf_RING"/>
</dbReference>
<dbReference type="RefSeq" id="XP_005537037.1">
    <property type="nucleotide sequence ID" value="XM_005536980.1"/>
</dbReference>
<feature type="domain" description="CTCHY-type" evidence="8">
    <location>
        <begin position="934"/>
        <end position="1000"/>
    </location>
</feature>
<keyword evidence="2 4" id="KW-0863">Zinc-finger</keyword>